<dbReference type="GO" id="GO:0015562">
    <property type="term" value="F:efflux transmembrane transporter activity"/>
    <property type="evidence" value="ECO:0007669"/>
    <property type="project" value="InterPro"/>
</dbReference>
<evidence type="ECO:0000256" key="3">
    <source>
        <dbReference type="ARBA" id="ARBA00022452"/>
    </source>
</evidence>
<feature type="chain" id="PRO_5031595401" evidence="10">
    <location>
        <begin position="31"/>
        <end position="483"/>
    </location>
</feature>
<keyword evidence="6 10" id="KW-0472">Membrane</keyword>
<keyword evidence="13" id="KW-1185">Reference proteome</keyword>
<evidence type="ECO:0000313" key="12">
    <source>
        <dbReference type="EMBL" id="MBB1087370.1"/>
    </source>
</evidence>
<dbReference type="PANTHER" id="PTHR30203:SF20">
    <property type="entry name" value="MULTIDRUG RESISTANCE OUTER MEMBRANE PROTEIN MDTP-RELATED"/>
    <property type="match status" value="1"/>
</dbReference>
<dbReference type="GO" id="GO:0009279">
    <property type="term" value="C:cell outer membrane"/>
    <property type="evidence" value="ECO:0007669"/>
    <property type="project" value="UniProtKB-SubCell"/>
</dbReference>
<dbReference type="InterPro" id="IPR010131">
    <property type="entry name" value="MdtP/NodT-like"/>
</dbReference>
<dbReference type="PROSITE" id="PS51257">
    <property type="entry name" value="PROKAR_LIPOPROTEIN"/>
    <property type="match status" value="1"/>
</dbReference>
<comment type="function">
    <text evidence="9">Could be involved in resistance to puromycin, acriflavine and tetraphenylarsonium chloride.</text>
</comment>
<evidence type="ECO:0000256" key="5">
    <source>
        <dbReference type="ARBA" id="ARBA00022729"/>
    </source>
</evidence>
<dbReference type="SUPFAM" id="SSF56954">
    <property type="entry name" value="Outer membrane efflux proteins (OEP)"/>
    <property type="match status" value="1"/>
</dbReference>
<comment type="subcellular location">
    <subcellularLocation>
        <location evidence="10">Cell outer membrane</location>
        <topology evidence="10">Lipid-anchor</topology>
    </subcellularLocation>
    <subcellularLocation>
        <location evidence="1">Membrane</location>
    </subcellularLocation>
</comment>
<evidence type="ECO:0000256" key="8">
    <source>
        <dbReference type="ARBA" id="ARBA00023288"/>
    </source>
</evidence>
<evidence type="ECO:0000256" key="11">
    <source>
        <dbReference type="SAM" id="Coils"/>
    </source>
</evidence>
<dbReference type="Gene3D" id="2.20.200.10">
    <property type="entry name" value="Outer membrane efflux proteins (OEP)"/>
    <property type="match status" value="1"/>
</dbReference>
<gene>
    <name evidence="12" type="ORF">H4F99_02570</name>
</gene>
<keyword evidence="7 10" id="KW-0564">Palmitate</keyword>
<feature type="signal peptide" evidence="10">
    <location>
        <begin position="1"/>
        <end position="30"/>
    </location>
</feature>
<dbReference type="EMBL" id="JACHTE010000002">
    <property type="protein sequence ID" value="MBB1087370.1"/>
    <property type="molecule type" value="Genomic_DNA"/>
</dbReference>
<dbReference type="InterPro" id="IPR003423">
    <property type="entry name" value="OMP_efflux"/>
</dbReference>
<keyword evidence="11" id="KW-0175">Coiled coil</keyword>
<dbReference type="Proteomes" id="UP000552587">
    <property type="component" value="Unassembled WGS sequence"/>
</dbReference>
<keyword evidence="5 10" id="KW-0732">Signal</keyword>
<sequence>MTRTLRPFTATLLSAALLAGCASTGGLAPAGTLTDPDTLAAGRSLSAHATSDADFPSTAWWTAFGDPQLDALVEEALAGAPSLAVADARLRQATARAGLVDADRMPTVGASAAYSGLRIGETVAPEPLGGSYAGVEMLSLRFEHTFDVWGRKRAEWDAAIGEARAADIDAQAARLTLASQVARTYVALAEAHEALDVAEAEQARAERLQALAGQRVAAGLDNRMQLKRAESAVAAAAEQGQAARQRIDATRNALAALLGRGPDRGLAIERPALLQAPAPRIPALLPSELLGHRPDIVAARWRAEAAQRRIDASETAFYPTVNLTAMVGLASVGLDDLFREEAGLVQGGPAISLPIFDGGRLRAQLDASDAAFDLAAADYNGRLVEALRQVTDALQGARALEQRIATATVARDAAAEAWTMATQRYEAGIGTQLDVLSAQQPLLQLDQQLASLRAQRVVAAIDLDEALGGGLQPLPPDATADAH</sequence>
<organism evidence="12 13">
    <name type="scientific">Marilutibacter penaei</name>
    <dbReference type="NCBI Taxonomy" id="2759900"/>
    <lineage>
        <taxon>Bacteria</taxon>
        <taxon>Pseudomonadati</taxon>
        <taxon>Pseudomonadota</taxon>
        <taxon>Gammaproteobacteria</taxon>
        <taxon>Lysobacterales</taxon>
        <taxon>Lysobacteraceae</taxon>
        <taxon>Marilutibacter</taxon>
    </lineage>
</organism>
<name>A0A7W3U2F1_9GAMM</name>
<proteinExistence type="inferred from homology"/>
<comment type="caution">
    <text evidence="12">The sequence shown here is derived from an EMBL/GenBank/DDBJ whole genome shotgun (WGS) entry which is preliminary data.</text>
</comment>
<dbReference type="AlphaFoldDB" id="A0A7W3U2F1"/>
<keyword evidence="4 10" id="KW-0812">Transmembrane</keyword>
<evidence type="ECO:0000256" key="10">
    <source>
        <dbReference type="RuleBase" id="RU362097"/>
    </source>
</evidence>
<evidence type="ECO:0000256" key="2">
    <source>
        <dbReference type="ARBA" id="ARBA00007613"/>
    </source>
</evidence>
<dbReference type="Gene3D" id="1.20.1600.10">
    <property type="entry name" value="Outer membrane efflux proteins (OEP)"/>
    <property type="match status" value="1"/>
</dbReference>
<evidence type="ECO:0000313" key="13">
    <source>
        <dbReference type="Proteomes" id="UP000552587"/>
    </source>
</evidence>
<protein>
    <submittedName>
        <fullName evidence="12">Efflux transporter outer membrane subunit</fullName>
    </submittedName>
</protein>
<keyword evidence="8 10" id="KW-0449">Lipoprotein</keyword>
<evidence type="ECO:0000256" key="6">
    <source>
        <dbReference type="ARBA" id="ARBA00023136"/>
    </source>
</evidence>
<evidence type="ECO:0000256" key="4">
    <source>
        <dbReference type="ARBA" id="ARBA00022692"/>
    </source>
</evidence>
<evidence type="ECO:0000256" key="7">
    <source>
        <dbReference type="ARBA" id="ARBA00023139"/>
    </source>
</evidence>
<dbReference type="Pfam" id="PF02321">
    <property type="entry name" value="OEP"/>
    <property type="match status" value="2"/>
</dbReference>
<accession>A0A7W3U2F1</accession>
<keyword evidence="3 10" id="KW-1134">Transmembrane beta strand</keyword>
<evidence type="ECO:0000256" key="1">
    <source>
        <dbReference type="ARBA" id="ARBA00004370"/>
    </source>
</evidence>
<feature type="coiled-coil region" evidence="11">
    <location>
        <begin position="188"/>
        <end position="246"/>
    </location>
</feature>
<dbReference type="PANTHER" id="PTHR30203">
    <property type="entry name" value="OUTER MEMBRANE CATION EFFLUX PROTEIN"/>
    <property type="match status" value="1"/>
</dbReference>
<dbReference type="NCBIfam" id="TIGR01845">
    <property type="entry name" value="outer_NodT"/>
    <property type="match status" value="1"/>
</dbReference>
<reference evidence="12 13" key="1">
    <citation type="submission" date="2020-07" db="EMBL/GenBank/DDBJ databases">
        <authorList>
            <person name="Xu S."/>
            <person name="Li A."/>
        </authorList>
    </citation>
    <scope>NUCLEOTIDE SEQUENCE [LARGE SCALE GENOMIC DNA]</scope>
    <source>
        <strain evidence="12 13">SG-8</strain>
    </source>
</reference>
<dbReference type="RefSeq" id="WP_182668172.1">
    <property type="nucleotide sequence ID" value="NZ_JACHTE010000002.1"/>
</dbReference>
<evidence type="ECO:0000256" key="9">
    <source>
        <dbReference type="ARBA" id="ARBA00037313"/>
    </source>
</evidence>
<comment type="similarity">
    <text evidence="2 10">Belongs to the outer membrane factor (OMF) (TC 1.B.17) family.</text>
</comment>